<dbReference type="Proteomes" id="UP001151760">
    <property type="component" value="Unassembled WGS sequence"/>
</dbReference>
<comment type="caution">
    <text evidence="2">The sequence shown here is derived from an EMBL/GenBank/DDBJ whole genome shotgun (WGS) entry which is preliminary data.</text>
</comment>
<accession>A0ABQ5DS26</accession>
<proteinExistence type="predicted"/>
<gene>
    <name evidence="2" type="ORF">Tco_0940951</name>
</gene>
<evidence type="ECO:0008006" key="4">
    <source>
        <dbReference type="Google" id="ProtNLM"/>
    </source>
</evidence>
<evidence type="ECO:0000313" key="2">
    <source>
        <dbReference type="EMBL" id="GJT41086.1"/>
    </source>
</evidence>
<keyword evidence="3" id="KW-1185">Reference proteome</keyword>
<dbReference type="EMBL" id="BQNB010015531">
    <property type="protein sequence ID" value="GJT41086.1"/>
    <property type="molecule type" value="Genomic_DNA"/>
</dbReference>
<organism evidence="2 3">
    <name type="scientific">Tanacetum coccineum</name>
    <dbReference type="NCBI Taxonomy" id="301880"/>
    <lineage>
        <taxon>Eukaryota</taxon>
        <taxon>Viridiplantae</taxon>
        <taxon>Streptophyta</taxon>
        <taxon>Embryophyta</taxon>
        <taxon>Tracheophyta</taxon>
        <taxon>Spermatophyta</taxon>
        <taxon>Magnoliopsida</taxon>
        <taxon>eudicotyledons</taxon>
        <taxon>Gunneridae</taxon>
        <taxon>Pentapetalae</taxon>
        <taxon>asterids</taxon>
        <taxon>campanulids</taxon>
        <taxon>Asterales</taxon>
        <taxon>Asteraceae</taxon>
        <taxon>Asteroideae</taxon>
        <taxon>Anthemideae</taxon>
        <taxon>Anthemidinae</taxon>
        <taxon>Tanacetum</taxon>
    </lineage>
</organism>
<sequence length="184" mass="20791">MALRPLPFQKTHEGNSLAPCGVVRRAAANTPEQGYFPIYPVSVHRERTRTPEKSTPPHIHWRVRRKDISGGIGVRTTTAAWTPQNVAKMCKCDRVSPRGYVKKQEVKQQRKAVAQVARRDQRIQAREKDIKNLEALLEAEADMKEAAEAKNAKLVKELESLRVQFSDLQVSNNQLSQQVSTLQA</sequence>
<protein>
    <recommendedName>
        <fullName evidence="4">BZIP domain-containing protein</fullName>
    </recommendedName>
</protein>
<feature type="coiled-coil region" evidence="1">
    <location>
        <begin position="123"/>
        <end position="178"/>
    </location>
</feature>
<reference evidence="2" key="1">
    <citation type="journal article" date="2022" name="Int. J. Mol. Sci.">
        <title>Draft Genome of Tanacetum Coccineum: Genomic Comparison of Closely Related Tanacetum-Family Plants.</title>
        <authorList>
            <person name="Yamashiro T."/>
            <person name="Shiraishi A."/>
            <person name="Nakayama K."/>
            <person name="Satake H."/>
        </authorList>
    </citation>
    <scope>NUCLEOTIDE SEQUENCE</scope>
</reference>
<evidence type="ECO:0000313" key="3">
    <source>
        <dbReference type="Proteomes" id="UP001151760"/>
    </source>
</evidence>
<evidence type="ECO:0000256" key="1">
    <source>
        <dbReference type="SAM" id="Coils"/>
    </source>
</evidence>
<reference evidence="2" key="2">
    <citation type="submission" date="2022-01" db="EMBL/GenBank/DDBJ databases">
        <authorList>
            <person name="Yamashiro T."/>
            <person name="Shiraishi A."/>
            <person name="Satake H."/>
            <person name="Nakayama K."/>
        </authorList>
    </citation>
    <scope>NUCLEOTIDE SEQUENCE</scope>
</reference>
<keyword evidence="1" id="KW-0175">Coiled coil</keyword>
<name>A0ABQ5DS26_9ASTR</name>